<reference evidence="1" key="1">
    <citation type="journal article" date="2014" name="Front. Microbiol.">
        <title>High frequency of phylogenetically diverse reductive dehalogenase-homologous genes in deep subseafloor sedimentary metagenomes.</title>
        <authorList>
            <person name="Kawai M."/>
            <person name="Futagami T."/>
            <person name="Toyoda A."/>
            <person name="Takaki Y."/>
            <person name="Nishi S."/>
            <person name="Hori S."/>
            <person name="Arai W."/>
            <person name="Tsubouchi T."/>
            <person name="Morono Y."/>
            <person name="Uchiyama I."/>
            <person name="Ito T."/>
            <person name="Fujiyama A."/>
            <person name="Inagaki F."/>
            <person name="Takami H."/>
        </authorList>
    </citation>
    <scope>NUCLEOTIDE SEQUENCE</scope>
    <source>
        <strain evidence="1">Expedition CK06-06</strain>
    </source>
</reference>
<organism evidence="1">
    <name type="scientific">marine sediment metagenome</name>
    <dbReference type="NCBI Taxonomy" id="412755"/>
    <lineage>
        <taxon>unclassified sequences</taxon>
        <taxon>metagenomes</taxon>
        <taxon>ecological metagenomes</taxon>
    </lineage>
</organism>
<name>X1B3K1_9ZZZZ</name>
<sequence length="94" mass="10929">MRELGLLLRSVTATIWVILKPDQIYIYLWSHAGLKPRYLHFAIQPSWNNLKRKYQHPGTFLQVDTFKVNLLPSNKKIETFCKKAKGLIGSLDCN</sequence>
<protein>
    <submittedName>
        <fullName evidence="1">Uncharacterized protein</fullName>
    </submittedName>
</protein>
<gene>
    <name evidence="1" type="ORF">S01H4_01040</name>
</gene>
<dbReference type="EMBL" id="BART01000172">
    <property type="protein sequence ID" value="GAG66571.1"/>
    <property type="molecule type" value="Genomic_DNA"/>
</dbReference>
<evidence type="ECO:0000313" key="1">
    <source>
        <dbReference type="EMBL" id="GAG66571.1"/>
    </source>
</evidence>
<proteinExistence type="predicted"/>
<dbReference type="AlphaFoldDB" id="X1B3K1"/>
<accession>X1B3K1</accession>
<comment type="caution">
    <text evidence="1">The sequence shown here is derived from an EMBL/GenBank/DDBJ whole genome shotgun (WGS) entry which is preliminary data.</text>
</comment>